<evidence type="ECO:0000256" key="1">
    <source>
        <dbReference type="ARBA" id="ARBA00007521"/>
    </source>
</evidence>
<keyword evidence="2" id="KW-1277">Toxin-antitoxin system</keyword>
<dbReference type="InterPro" id="IPR003477">
    <property type="entry name" value="PemK-like"/>
</dbReference>
<dbReference type="InterPro" id="IPR011067">
    <property type="entry name" value="Plasmid_toxin/cell-grow_inhib"/>
</dbReference>
<dbReference type="SUPFAM" id="SSF50118">
    <property type="entry name" value="Cell growth inhibitor/plasmid maintenance toxic component"/>
    <property type="match status" value="1"/>
</dbReference>
<accession>A0A329R2Q7</accession>
<evidence type="ECO:0000313" key="3">
    <source>
        <dbReference type="EMBL" id="RAW17772.1"/>
    </source>
</evidence>
<dbReference type="PANTHER" id="PTHR33988">
    <property type="entry name" value="ENDORIBONUCLEASE MAZF-RELATED"/>
    <property type="match status" value="1"/>
</dbReference>
<dbReference type="GO" id="GO:0003677">
    <property type="term" value="F:DNA binding"/>
    <property type="evidence" value="ECO:0007669"/>
    <property type="project" value="InterPro"/>
</dbReference>
<dbReference type="GO" id="GO:0004521">
    <property type="term" value="F:RNA endonuclease activity"/>
    <property type="evidence" value="ECO:0007669"/>
    <property type="project" value="TreeGrafter"/>
</dbReference>
<evidence type="ECO:0000313" key="4">
    <source>
        <dbReference type="Proteomes" id="UP000250462"/>
    </source>
</evidence>
<name>A0A329R2Q7_9ACTN</name>
<dbReference type="EMBL" id="QMIG01000002">
    <property type="protein sequence ID" value="RAW17772.1"/>
    <property type="molecule type" value="Genomic_DNA"/>
</dbReference>
<gene>
    <name evidence="3" type="ORF">DPM12_02560</name>
</gene>
<keyword evidence="4" id="KW-1185">Reference proteome</keyword>
<evidence type="ECO:0000256" key="2">
    <source>
        <dbReference type="ARBA" id="ARBA00022649"/>
    </source>
</evidence>
<sequence>MRPIHIAKVDKSRPVVLLTREAARPYMTRITVAPITSTVRGLSTEVPVGAVNGLDDESVISLDNVATITQSDIGRLVGYLTAEQEITLAHAIIAAYDLDV</sequence>
<comment type="caution">
    <text evidence="3">The sequence shown here is derived from an EMBL/GenBank/DDBJ whole genome shotgun (WGS) entry which is preliminary data.</text>
</comment>
<reference evidence="3 4" key="1">
    <citation type="submission" date="2018-06" db="EMBL/GenBank/DDBJ databases">
        <title>Phytoactinopolyspora halophila sp. nov., a novel halophilic actinomycete isolated from a saline soil in China.</title>
        <authorList>
            <person name="Tang S.-K."/>
        </authorList>
    </citation>
    <scope>NUCLEOTIDE SEQUENCE [LARGE SCALE GENOMIC DNA]</scope>
    <source>
        <strain evidence="3 4">YIM 96934</strain>
    </source>
</reference>
<protein>
    <submittedName>
        <fullName evidence="3">Type II toxin-antitoxin system PemK/MazF family toxin</fullName>
    </submittedName>
</protein>
<dbReference type="RefSeq" id="WP_112256730.1">
    <property type="nucleotide sequence ID" value="NZ_QMIG01000002.1"/>
</dbReference>
<proteinExistence type="inferred from homology"/>
<dbReference type="Gene3D" id="2.30.30.110">
    <property type="match status" value="1"/>
</dbReference>
<dbReference type="PANTHER" id="PTHR33988:SF2">
    <property type="entry name" value="ENDORIBONUCLEASE MAZF"/>
    <property type="match status" value="1"/>
</dbReference>
<dbReference type="Pfam" id="PF02452">
    <property type="entry name" value="PemK_toxin"/>
    <property type="match status" value="1"/>
</dbReference>
<dbReference type="GO" id="GO:0016075">
    <property type="term" value="P:rRNA catabolic process"/>
    <property type="evidence" value="ECO:0007669"/>
    <property type="project" value="TreeGrafter"/>
</dbReference>
<dbReference type="OrthoDB" id="5419693at2"/>
<dbReference type="Proteomes" id="UP000250462">
    <property type="component" value="Unassembled WGS sequence"/>
</dbReference>
<comment type="similarity">
    <text evidence="1">Belongs to the PemK/MazF family.</text>
</comment>
<organism evidence="3 4">
    <name type="scientific">Phytoactinopolyspora halophila</name>
    <dbReference type="NCBI Taxonomy" id="1981511"/>
    <lineage>
        <taxon>Bacteria</taxon>
        <taxon>Bacillati</taxon>
        <taxon>Actinomycetota</taxon>
        <taxon>Actinomycetes</taxon>
        <taxon>Jiangellales</taxon>
        <taxon>Jiangellaceae</taxon>
        <taxon>Phytoactinopolyspora</taxon>
    </lineage>
</organism>
<dbReference type="GO" id="GO:0006402">
    <property type="term" value="P:mRNA catabolic process"/>
    <property type="evidence" value="ECO:0007669"/>
    <property type="project" value="TreeGrafter"/>
</dbReference>
<dbReference type="AlphaFoldDB" id="A0A329R2Q7"/>